<accession>A0A5N7C1L5</accession>
<dbReference type="PANTHER" id="PTHR42840">
    <property type="entry name" value="NAD(P)-BINDING ROSSMANN-FOLD SUPERFAMILY PROTEIN-RELATED"/>
    <property type="match status" value="1"/>
</dbReference>
<evidence type="ECO:0000313" key="3">
    <source>
        <dbReference type="EMBL" id="KAE8387986.1"/>
    </source>
</evidence>
<dbReference type="EMBL" id="ML735285">
    <property type="protein sequence ID" value="KAE8387986.1"/>
    <property type="molecule type" value="Genomic_DNA"/>
</dbReference>
<dbReference type="InterPro" id="IPR000683">
    <property type="entry name" value="Gfo/Idh/MocA-like_OxRdtase_N"/>
</dbReference>
<dbReference type="SUPFAM" id="SSF51735">
    <property type="entry name" value="NAD(P)-binding Rossmann-fold domains"/>
    <property type="match status" value="1"/>
</dbReference>
<dbReference type="GO" id="GO:0005737">
    <property type="term" value="C:cytoplasm"/>
    <property type="evidence" value="ECO:0007669"/>
    <property type="project" value="TreeGrafter"/>
</dbReference>
<protein>
    <recommendedName>
        <fullName evidence="2">Gfo/Idh/MocA-like oxidoreductase N-terminal domain-containing protein</fullName>
    </recommendedName>
</protein>
<reference evidence="3" key="1">
    <citation type="submission" date="2019-04" db="EMBL/GenBank/DDBJ databases">
        <title>Friends and foes A comparative genomics studyof 23 Aspergillus species from section Flavi.</title>
        <authorList>
            <consortium name="DOE Joint Genome Institute"/>
            <person name="Kjaerbolling I."/>
            <person name="Vesth T."/>
            <person name="Frisvad J.C."/>
            <person name="Nybo J.L."/>
            <person name="Theobald S."/>
            <person name="Kildgaard S."/>
            <person name="Isbrandt T."/>
            <person name="Kuo A."/>
            <person name="Sato A."/>
            <person name="Lyhne E.K."/>
            <person name="Kogle M.E."/>
            <person name="Wiebenga A."/>
            <person name="Kun R.S."/>
            <person name="Lubbers R.J."/>
            <person name="Makela M.R."/>
            <person name="Barry K."/>
            <person name="Chovatia M."/>
            <person name="Clum A."/>
            <person name="Daum C."/>
            <person name="Haridas S."/>
            <person name="He G."/>
            <person name="LaButti K."/>
            <person name="Lipzen A."/>
            <person name="Mondo S."/>
            <person name="Riley R."/>
            <person name="Salamov A."/>
            <person name="Simmons B.A."/>
            <person name="Magnuson J.K."/>
            <person name="Henrissat B."/>
            <person name="Mortensen U.H."/>
            <person name="Larsen T.O."/>
            <person name="Devries R.P."/>
            <person name="Grigoriev I.V."/>
            <person name="Machida M."/>
            <person name="Baker S.E."/>
            <person name="Andersen M.R."/>
        </authorList>
    </citation>
    <scope>NUCLEOTIDE SEQUENCE [LARGE SCALE GENOMIC DNA]</scope>
    <source>
        <strain evidence="3">IBT 14317</strain>
    </source>
</reference>
<dbReference type="Proteomes" id="UP000326877">
    <property type="component" value="Unassembled WGS sequence"/>
</dbReference>
<evidence type="ECO:0000259" key="2">
    <source>
        <dbReference type="Pfam" id="PF01408"/>
    </source>
</evidence>
<dbReference type="GO" id="GO:0016491">
    <property type="term" value="F:oxidoreductase activity"/>
    <property type="evidence" value="ECO:0007669"/>
    <property type="project" value="UniProtKB-KW"/>
</dbReference>
<gene>
    <name evidence="3" type="ORF">BDV23DRAFT_185849</name>
</gene>
<dbReference type="OrthoDB" id="446809at2759"/>
<dbReference type="InterPro" id="IPR036291">
    <property type="entry name" value="NAD(P)-bd_dom_sf"/>
</dbReference>
<sequence>MSDHLTIAVAGLGRMWAKDNEEYKEVRIAVYSNYNDMLAHQGLQAVWVSTNTDVHASQTLAAVERGIHVLCEKPLSTDLNEAQSVADTAKKIPELKVMARFSRRFDASLP</sequence>
<dbReference type="PANTHER" id="PTHR42840:SF3">
    <property type="entry name" value="BINDING ROSSMANN FOLD OXIDOREDUCTASE, PUTATIVE (AFU_ORTHOLOGUE AFUA_2G10240)-RELATED"/>
    <property type="match status" value="1"/>
</dbReference>
<keyword evidence="1" id="KW-0560">Oxidoreductase</keyword>
<evidence type="ECO:0000256" key="1">
    <source>
        <dbReference type="ARBA" id="ARBA00023002"/>
    </source>
</evidence>
<dbReference type="GO" id="GO:0006740">
    <property type="term" value="P:NADPH regeneration"/>
    <property type="evidence" value="ECO:0007669"/>
    <property type="project" value="TreeGrafter"/>
</dbReference>
<dbReference type="GO" id="GO:0000166">
    <property type="term" value="F:nucleotide binding"/>
    <property type="evidence" value="ECO:0007669"/>
    <property type="project" value="InterPro"/>
</dbReference>
<organism evidence="3">
    <name type="scientific">Petromyces alliaceus</name>
    <name type="common">Aspergillus alliaceus</name>
    <dbReference type="NCBI Taxonomy" id="209559"/>
    <lineage>
        <taxon>Eukaryota</taxon>
        <taxon>Fungi</taxon>
        <taxon>Dikarya</taxon>
        <taxon>Ascomycota</taxon>
        <taxon>Pezizomycotina</taxon>
        <taxon>Eurotiomycetes</taxon>
        <taxon>Eurotiomycetidae</taxon>
        <taxon>Eurotiales</taxon>
        <taxon>Aspergillaceae</taxon>
        <taxon>Aspergillus</taxon>
        <taxon>Aspergillus subgen. Circumdati</taxon>
    </lineage>
</organism>
<feature type="domain" description="Gfo/Idh/MocA-like oxidoreductase N-terminal" evidence="2">
    <location>
        <begin position="23"/>
        <end position="91"/>
    </location>
</feature>
<dbReference type="Pfam" id="PF01408">
    <property type="entry name" value="GFO_IDH_MocA"/>
    <property type="match status" value="1"/>
</dbReference>
<name>A0A5N7C1L5_PETAA</name>
<dbReference type="AlphaFoldDB" id="A0A5N7C1L5"/>
<proteinExistence type="predicted"/>
<dbReference type="Gene3D" id="3.40.50.720">
    <property type="entry name" value="NAD(P)-binding Rossmann-like Domain"/>
    <property type="match status" value="1"/>
</dbReference>